<sequence>MKKILLFLCCALIGLSTGSIFMLHYSKESPDNKWRDGALVTRYVGTSVTNTNAMTGFIERFPFSDALKQVQIEGTTVFLRYEVTGKSRKEWVGTNHEWIDPSSPSFIKSRFPQLVMHHTLALFLAIPNVMTVEIQYTDPVSILQFKITRTDFEGYTPRDIERASTSTNRFNRVVIDDYVLVESRRKSFLEYFRSQLKIYP</sequence>
<organism evidence="1 2">
    <name type="scientific">Exiguobacterium oxidotolerans</name>
    <dbReference type="NCBI Taxonomy" id="223958"/>
    <lineage>
        <taxon>Bacteria</taxon>
        <taxon>Bacillati</taxon>
        <taxon>Bacillota</taxon>
        <taxon>Bacilli</taxon>
        <taxon>Bacillales</taxon>
        <taxon>Bacillales Family XII. Incertae Sedis</taxon>
        <taxon>Exiguobacterium</taxon>
    </lineage>
</organism>
<name>A0A653IFW4_9BACL</name>
<accession>A0A653IFW4</accession>
<protein>
    <recommendedName>
        <fullName evidence="3">DUF4825 domain-containing protein</fullName>
    </recommendedName>
</protein>
<evidence type="ECO:0000313" key="2">
    <source>
        <dbReference type="Proteomes" id="UP000439752"/>
    </source>
</evidence>
<dbReference type="AlphaFoldDB" id="A0A653IFW4"/>
<dbReference type="Proteomes" id="UP000439752">
    <property type="component" value="Unassembled WGS sequence"/>
</dbReference>
<reference evidence="1 2" key="1">
    <citation type="submission" date="2019-10" db="EMBL/GenBank/DDBJ databases">
        <authorList>
            <person name="Karimi E."/>
        </authorList>
    </citation>
    <scope>NUCLEOTIDE SEQUENCE [LARGE SCALE GENOMIC DNA]</scope>
    <source>
        <strain evidence="1">Exiguobacterium sp. 9Y</strain>
    </source>
</reference>
<evidence type="ECO:0000313" key="1">
    <source>
        <dbReference type="EMBL" id="VWX38166.1"/>
    </source>
</evidence>
<dbReference type="EMBL" id="CABWKQ010000031">
    <property type="protein sequence ID" value="VWX38166.1"/>
    <property type="molecule type" value="Genomic_DNA"/>
</dbReference>
<keyword evidence="2" id="KW-1185">Reference proteome</keyword>
<gene>
    <name evidence="1" type="ORF">EXIGUO9Y_370038</name>
</gene>
<evidence type="ECO:0008006" key="3">
    <source>
        <dbReference type="Google" id="ProtNLM"/>
    </source>
</evidence>
<proteinExistence type="predicted"/>